<evidence type="ECO:0000256" key="1">
    <source>
        <dbReference type="ARBA" id="ARBA00004370"/>
    </source>
</evidence>
<feature type="signal peptide" evidence="7">
    <location>
        <begin position="1"/>
        <end position="27"/>
    </location>
</feature>
<evidence type="ECO:0000256" key="2">
    <source>
        <dbReference type="ARBA" id="ARBA00022692"/>
    </source>
</evidence>
<evidence type="ECO:0000256" key="4">
    <source>
        <dbReference type="ARBA" id="ARBA00023136"/>
    </source>
</evidence>
<evidence type="ECO:0000256" key="5">
    <source>
        <dbReference type="ARBA" id="ARBA00023237"/>
    </source>
</evidence>
<dbReference type="Pfam" id="PF07244">
    <property type="entry name" value="POTRA"/>
    <property type="match status" value="3"/>
</dbReference>
<feature type="chain" id="PRO_5021918154" evidence="7">
    <location>
        <begin position="28"/>
        <end position="1007"/>
    </location>
</feature>
<dbReference type="PANTHER" id="PTHR12815:SF47">
    <property type="entry name" value="TRANSLOCATION AND ASSEMBLY MODULE SUBUNIT TAMA"/>
    <property type="match status" value="1"/>
</dbReference>
<keyword evidence="10" id="KW-1185">Reference proteome</keyword>
<dbReference type="InterPro" id="IPR039910">
    <property type="entry name" value="D15-like"/>
</dbReference>
<accession>A0A517QJJ2</accession>
<dbReference type="KEGG" id="tpol:Mal48_10490"/>
<dbReference type="InterPro" id="IPR010827">
    <property type="entry name" value="BamA/TamA_POTRA"/>
</dbReference>
<evidence type="ECO:0000256" key="3">
    <source>
        <dbReference type="ARBA" id="ARBA00022729"/>
    </source>
</evidence>
<feature type="compositionally biased region" description="Low complexity" evidence="6">
    <location>
        <begin position="43"/>
        <end position="64"/>
    </location>
</feature>
<gene>
    <name evidence="9" type="primary">bamA</name>
    <name evidence="9" type="ORF">Mal48_10490</name>
</gene>
<protein>
    <submittedName>
        <fullName evidence="9">Outer membrane protein assembly factor BamA</fullName>
    </submittedName>
</protein>
<dbReference type="GO" id="GO:0019867">
    <property type="term" value="C:outer membrane"/>
    <property type="evidence" value="ECO:0007669"/>
    <property type="project" value="InterPro"/>
</dbReference>
<evidence type="ECO:0000256" key="7">
    <source>
        <dbReference type="SAM" id="SignalP"/>
    </source>
</evidence>
<dbReference type="Proteomes" id="UP000315724">
    <property type="component" value="Chromosome"/>
</dbReference>
<dbReference type="InterPro" id="IPR034746">
    <property type="entry name" value="POTRA"/>
</dbReference>
<evidence type="ECO:0000259" key="8">
    <source>
        <dbReference type="PROSITE" id="PS51779"/>
    </source>
</evidence>
<dbReference type="EMBL" id="CP036267">
    <property type="protein sequence ID" value="QDT31813.1"/>
    <property type="molecule type" value="Genomic_DNA"/>
</dbReference>
<organism evidence="9 10">
    <name type="scientific">Thalassoglobus polymorphus</name>
    <dbReference type="NCBI Taxonomy" id="2527994"/>
    <lineage>
        <taxon>Bacteria</taxon>
        <taxon>Pseudomonadati</taxon>
        <taxon>Planctomycetota</taxon>
        <taxon>Planctomycetia</taxon>
        <taxon>Planctomycetales</taxon>
        <taxon>Planctomycetaceae</taxon>
        <taxon>Thalassoglobus</taxon>
    </lineage>
</organism>
<evidence type="ECO:0000256" key="6">
    <source>
        <dbReference type="SAM" id="MobiDB-lite"/>
    </source>
</evidence>
<feature type="domain" description="POTRA" evidence="8">
    <location>
        <begin position="191"/>
        <end position="267"/>
    </location>
</feature>
<dbReference type="AlphaFoldDB" id="A0A517QJJ2"/>
<comment type="subcellular location">
    <subcellularLocation>
        <location evidence="1">Membrane</location>
    </subcellularLocation>
</comment>
<feature type="region of interest" description="Disordered" evidence="6">
    <location>
        <begin position="41"/>
        <end position="86"/>
    </location>
</feature>
<dbReference type="RefSeq" id="WP_145196674.1">
    <property type="nucleotide sequence ID" value="NZ_CP036267.1"/>
</dbReference>
<dbReference type="Pfam" id="PF01103">
    <property type="entry name" value="Omp85"/>
    <property type="match status" value="1"/>
</dbReference>
<evidence type="ECO:0000313" key="9">
    <source>
        <dbReference type="EMBL" id="QDT31813.1"/>
    </source>
</evidence>
<proteinExistence type="predicted"/>
<keyword evidence="5" id="KW-0998">Cell outer membrane</keyword>
<evidence type="ECO:0000313" key="10">
    <source>
        <dbReference type="Proteomes" id="UP000315724"/>
    </source>
</evidence>
<dbReference type="InterPro" id="IPR000184">
    <property type="entry name" value="Bac_surfAg_D15"/>
</dbReference>
<dbReference type="OrthoDB" id="231360at2"/>
<dbReference type="PROSITE" id="PS51779">
    <property type="entry name" value="POTRA"/>
    <property type="match status" value="2"/>
</dbReference>
<keyword evidence="2" id="KW-0812">Transmembrane</keyword>
<name>A0A517QJJ2_9PLAN</name>
<dbReference type="Gene3D" id="2.40.160.50">
    <property type="entry name" value="membrane protein fhac: a member of the omp85/tpsb transporter family"/>
    <property type="match status" value="1"/>
</dbReference>
<reference evidence="9 10" key="1">
    <citation type="submission" date="2019-02" db="EMBL/GenBank/DDBJ databases">
        <title>Deep-cultivation of Planctomycetes and their phenomic and genomic characterization uncovers novel biology.</title>
        <authorList>
            <person name="Wiegand S."/>
            <person name="Jogler M."/>
            <person name="Boedeker C."/>
            <person name="Pinto D."/>
            <person name="Vollmers J."/>
            <person name="Rivas-Marin E."/>
            <person name="Kohn T."/>
            <person name="Peeters S.H."/>
            <person name="Heuer A."/>
            <person name="Rast P."/>
            <person name="Oberbeckmann S."/>
            <person name="Bunk B."/>
            <person name="Jeske O."/>
            <person name="Meyerdierks A."/>
            <person name="Storesund J.E."/>
            <person name="Kallscheuer N."/>
            <person name="Luecker S."/>
            <person name="Lage O.M."/>
            <person name="Pohl T."/>
            <person name="Merkel B.J."/>
            <person name="Hornburger P."/>
            <person name="Mueller R.-W."/>
            <person name="Bruemmer F."/>
            <person name="Labrenz M."/>
            <person name="Spormann A.M."/>
            <person name="Op den Camp H."/>
            <person name="Overmann J."/>
            <person name="Amann R."/>
            <person name="Jetten M.S.M."/>
            <person name="Mascher T."/>
            <person name="Medema M.H."/>
            <person name="Devos D.P."/>
            <person name="Kaster A.-K."/>
            <person name="Ovreas L."/>
            <person name="Rohde M."/>
            <person name="Galperin M.Y."/>
            <person name="Jogler C."/>
        </authorList>
    </citation>
    <scope>NUCLEOTIDE SEQUENCE [LARGE SCALE GENOMIC DNA]</scope>
    <source>
        <strain evidence="9 10">Mal48</strain>
    </source>
</reference>
<dbReference type="Gene3D" id="3.10.20.310">
    <property type="entry name" value="membrane protein fhac"/>
    <property type="match status" value="4"/>
</dbReference>
<feature type="domain" description="POTRA" evidence="8">
    <location>
        <begin position="363"/>
        <end position="442"/>
    </location>
</feature>
<keyword evidence="4" id="KW-0472">Membrane</keyword>
<keyword evidence="3 7" id="KW-0732">Signal</keyword>
<sequence precursor="true">MNRVTSDTRRRALKPSLRRFVSRNALAFCIMGGFMSSVEAQRPFPGSSSPAPAQARPAPQIDPAFQKASQEEKAPPAPTPPKTAALPGLNRALAERPAQEPKKPVIQQTEFNVETLLNEELVGIVVEGNTTIQSNAILRQIDSRQGRLPSSHQIQKDVTKLLKTNWFYSVKPFYRQTKEGPVLVFQVVERPILRDVKFVGNDKIKTSELQAHTGLMTGHGYDVAANRESVSRIKSLYAEKGYRFAKVTLQKGDNKNDREVVFHIEEGPKVKVRDINFKFVGDHFISARVLKTKIATKTPIDNLGAGWIGGDYDPEIVRNDVYTIKQYYLGLGCFDVDVEVSESISEADGKVTVNFTIAEGTRYKVGNIDVIGAAVIPRNELLTKLELNSGEHFNSRFLRKDVSAMKDKYDELGHVFAKVEPTPHFRQDDSGIVDLTYQIDEDIPRYIGQINIHIRGDHTHTQETVVRDQVHRFLKPGTLASGRDLRMAQQRVSGSPIWERTDPPTFDLKPVDGLEYIPAIAQRGQNPERVAQTKAEELFSEEFDHDFDLRATYISPVKETVGRVVLPASLFEEENPPEVEIQRPLRKQPKNENPTPVVISPETVFRGQSNDIVRAQGLDQFGNPYPQDYQQGVSPQGDPFGDALSNPAPGFVDVNIDVTEGRTGRLMFGVGVNSDAGVVGQLTLQEDNFDLFRVPRSWADVTNGQAFRGAGQSFRMEAVPGSEVSRYLMSWQDPFFMGTDFSLGLSGFYYNRFYDDWTEDRLGGRISLGYVLNRYWSASTALRLENVQIRDYSLTNGPVPPDLLAVDGDNFLSTASFTLSFDTRDNSFNPSQGHNFDLTYEQGFGEFIYPRIDASAGKYFTLYERPDGLGKHILSLTGQAGWTGDDTPIFERYYAGGYSSFRGFEFRGVTPREGNFAVGGDFMALGSAEYMFPLTATDNIRAVVFSDFGTVEPEAGFDDFRVTAGFGFRMVVPAMGPAPLAFDFAWPILQQDEDETRVFSFYVGLTR</sequence>
<dbReference type="PANTHER" id="PTHR12815">
    <property type="entry name" value="SORTING AND ASSEMBLY MACHINERY SAMM50 PROTEIN FAMILY MEMBER"/>
    <property type="match status" value="1"/>
</dbReference>